<dbReference type="RefSeq" id="WP_283206012.1">
    <property type="nucleotide sequence ID" value="NZ_JAUFPY010000048.1"/>
</dbReference>
<protein>
    <recommendedName>
        <fullName evidence="2">TadE-like domain-containing protein</fullName>
    </recommendedName>
</protein>
<sequence length="452" mass="47327">MSERACGRRGRSFGRDRKGSILAILGVALPVLVMLAFGTVEYGTLLHRRATLQTAVDEGVLAAGNMLKLANTLDPVVIAAATHVIAQRAATPPDRSATISVRVLDRRTSVEAQVEETVPSLMGRLMNLPNTTIVVQAKSQLVGALRLCLLALDDQTRDAFLLQKSAQVTATTCSLYSNSRHASGLAGRHDATARAASICSAGGFDGSKASFQPSPVTGCPSLGDPLKDRAPPRAETCISVPAWLNPKGQAGNTVTESGSLDPGTYCGGLTVTDTAVVTLRPGIYVIKDGPLLVTKSASISGQGVGFYFMGNRGGMLLGKKTTISLTAPVSGPMAGLLMMEERTVVDPRPLAVDLTEALPPPPAPVEAPPMREYRIISDNARTMLGTIYLPAGRLIIDSSKPVADQSAYTVIVARMIHLYEGPNLVLNADYAGTSVPVPPGVGPRTGTIALAR</sequence>
<feature type="domain" description="TadE-like" evidence="2">
    <location>
        <begin position="27"/>
        <end position="60"/>
    </location>
</feature>
<keyword evidence="1" id="KW-0812">Transmembrane</keyword>
<keyword evidence="1" id="KW-0472">Membrane</keyword>
<organism evidence="3 4">
    <name type="scientific">Methylobacterium isbiliense</name>
    <dbReference type="NCBI Taxonomy" id="315478"/>
    <lineage>
        <taxon>Bacteria</taxon>
        <taxon>Pseudomonadati</taxon>
        <taxon>Pseudomonadota</taxon>
        <taxon>Alphaproteobacteria</taxon>
        <taxon>Hyphomicrobiales</taxon>
        <taxon>Methylobacteriaceae</taxon>
        <taxon>Methylobacterium</taxon>
    </lineage>
</organism>
<dbReference type="Pfam" id="PF07811">
    <property type="entry name" value="TadE"/>
    <property type="match status" value="1"/>
</dbReference>
<reference evidence="3" key="1">
    <citation type="journal article" date="2021" name="Front. Microbiol.">
        <title>Comprehensive Comparative Genomics and Phenotyping of Methylobacterium Species.</title>
        <authorList>
            <person name="Alessa O."/>
            <person name="Ogura Y."/>
            <person name="Fujitani Y."/>
            <person name="Takami H."/>
            <person name="Hayashi T."/>
            <person name="Sahin N."/>
            <person name="Tani A."/>
        </authorList>
    </citation>
    <scope>NUCLEOTIDE SEQUENCE</scope>
    <source>
        <strain evidence="3">DSM 17168</strain>
    </source>
</reference>
<feature type="transmembrane region" description="Helical" evidence="1">
    <location>
        <begin position="21"/>
        <end position="40"/>
    </location>
</feature>
<proteinExistence type="predicted"/>
<dbReference type="Proteomes" id="UP001055153">
    <property type="component" value="Unassembled WGS sequence"/>
</dbReference>
<dbReference type="EMBL" id="BPQQ01000042">
    <property type="protein sequence ID" value="GJE01735.1"/>
    <property type="molecule type" value="Genomic_DNA"/>
</dbReference>
<dbReference type="InterPro" id="IPR012495">
    <property type="entry name" value="TadE-like_dom"/>
</dbReference>
<comment type="caution">
    <text evidence="3">The sequence shown here is derived from an EMBL/GenBank/DDBJ whole genome shotgun (WGS) entry which is preliminary data.</text>
</comment>
<evidence type="ECO:0000259" key="2">
    <source>
        <dbReference type="Pfam" id="PF07811"/>
    </source>
</evidence>
<reference evidence="3" key="2">
    <citation type="submission" date="2021-08" db="EMBL/GenBank/DDBJ databases">
        <authorList>
            <person name="Tani A."/>
            <person name="Ola A."/>
            <person name="Ogura Y."/>
            <person name="Katsura K."/>
            <person name="Hayashi T."/>
        </authorList>
    </citation>
    <scope>NUCLEOTIDE SEQUENCE</scope>
    <source>
        <strain evidence="3">DSM 17168</strain>
    </source>
</reference>
<evidence type="ECO:0000256" key="1">
    <source>
        <dbReference type="SAM" id="Phobius"/>
    </source>
</evidence>
<gene>
    <name evidence="3" type="ORF">GMJLKIPL_3670</name>
</gene>
<evidence type="ECO:0000313" key="4">
    <source>
        <dbReference type="Proteomes" id="UP001055153"/>
    </source>
</evidence>
<keyword evidence="1" id="KW-1133">Transmembrane helix</keyword>
<evidence type="ECO:0000313" key="3">
    <source>
        <dbReference type="EMBL" id="GJE01735.1"/>
    </source>
</evidence>
<name>A0ABQ4SGW7_9HYPH</name>
<accession>A0ABQ4SGW7</accession>
<keyword evidence="4" id="KW-1185">Reference proteome</keyword>